<evidence type="ECO:0000313" key="2">
    <source>
        <dbReference type="Proteomes" id="UP001157003"/>
    </source>
</evidence>
<dbReference type="EMBL" id="ON649700">
    <property type="protein sequence ID" value="UVF62384.1"/>
    <property type="molecule type" value="Genomic_DNA"/>
</dbReference>
<dbReference type="Proteomes" id="UP001157003">
    <property type="component" value="Segment"/>
</dbReference>
<name>A0A976UAM0_9CAUD</name>
<evidence type="ECO:0000313" key="1">
    <source>
        <dbReference type="EMBL" id="UVF62384.1"/>
    </source>
</evidence>
<organism evidence="1 2">
    <name type="scientific">Nitrososphaeria virus YSH_174770</name>
    <dbReference type="NCBI Taxonomy" id="3071322"/>
    <lineage>
        <taxon>Viruses</taxon>
        <taxon>Duplodnaviria</taxon>
        <taxon>Heunggongvirae</taxon>
        <taxon>Uroviricota</taxon>
        <taxon>Caudoviricetes</taxon>
        <taxon>Juravirales</taxon>
        <taxon>Yangangviridae</taxon>
        <taxon>Senitvirus</taxon>
        <taxon>Senitvirus yangshanense</taxon>
    </lineage>
</organism>
<protein>
    <submittedName>
        <fullName evidence="1">Uncharacterized protein</fullName>
    </submittedName>
</protein>
<reference evidence="1 2" key="1">
    <citation type="submission" date="2022-05" db="EMBL/GenBank/DDBJ databases">
        <title>Diverse viruses of marine archaea discovered using metagenomics.</title>
        <authorList>
            <person name="Zhou Y."/>
        </authorList>
    </citation>
    <scope>NUCLEOTIDE SEQUENCE [LARGE SCALE GENOMIC DNA]</scope>
    <source>
        <strain evidence="1">YSH_174770</strain>
    </source>
</reference>
<proteinExistence type="predicted"/>
<keyword evidence="2" id="KW-1185">Reference proteome</keyword>
<sequence>MSIEVGLTVEDYRNILNWFELAFAKQSSQTKSDMETFKKVSVMCLVKMDEAKEEDED</sequence>
<accession>A0A976UAM0</accession>